<reference evidence="4" key="1">
    <citation type="journal article" date="2015" name="Proc. Natl. Acad. Sci. U.S.A.">
        <title>Genome sequence of the Asian Tiger mosquito, Aedes albopictus, reveals insights into its biology, genetics, and evolution.</title>
        <authorList>
            <person name="Chen X.G."/>
            <person name="Jiang X."/>
            <person name="Gu J."/>
            <person name="Xu M."/>
            <person name="Wu Y."/>
            <person name="Deng Y."/>
            <person name="Zhang C."/>
            <person name="Bonizzoni M."/>
            <person name="Dermauw W."/>
            <person name="Vontas J."/>
            <person name="Armbruster P."/>
            <person name="Huang X."/>
            <person name="Yang Y."/>
            <person name="Zhang H."/>
            <person name="He W."/>
            <person name="Peng H."/>
            <person name="Liu Y."/>
            <person name="Wu K."/>
            <person name="Chen J."/>
            <person name="Lirakis M."/>
            <person name="Topalis P."/>
            <person name="Van Leeuwen T."/>
            <person name="Hall A.B."/>
            <person name="Jiang X."/>
            <person name="Thorpe C."/>
            <person name="Mueller R.L."/>
            <person name="Sun C."/>
            <person name="Waterhouse R.M."/>
            <person name="Yan G."/>
            <person name="Tu Z.J."/>
            <person name="Fang X."/>
            <person name="James A.A."/>
        </authorList>
    </citation>
    <scope>NUCLEOTIDE SEQUENCE [LARGE SCALE GENOMIC DNA]</scope>
    <source>
        <strain evidence="4">Foshan</strain>
    </source>
</reference>
<feature type="region of interest" description="Disordered" evidence="1">
    <location>
        <begin position="391"/>
        <end position="432"/>
    </location>
</feature>
<feature type="domain" description="DUF4780" evidence="2">
    <location>
        <begin position="216"/>
        <end position="382"/>
    </location>
</feature>
<feature type="region of interest" description="Disordered" evidence="1">
    <location>
        <begin position="129"/>
        <end position="208"/>
    </location>
</feature>
<dbReference type="Pfam" id="PF16012">
    <property type="entry name" value="DUF4780"/>
    <property type="match status" value="1"/>
</dbReference>
<feature type="compositionally biased region" description="Basic and acidic residues" evidence="1">
    <location>
        <begin position="190"/>
        <end position="199"/>
    </location>
</feature>
<dbReference type="EnsemblMetazoa" id="AALFPA23_016122.R23501">
    <property type="protein sequence ID" value="AALFPA23_016122.P23501"/>
    <property type="gene ID" value="AALFPA23_016122"/>
</dbReference>
<name>A0ABM1Z8P3_AEDAL</name>
<keyword evidence="4" id="KW-1185">Reference proteome</keyword>
<dbReference type="RefSeq" id="XP_062716993.1">
    <property type="nucleotide sequence ID" value="XM_062861009.1"/>
</dbReference>
<accession>A0ABM1Z8P3</accession>
<feature type="compositionally biased region" description="Low complexity" evidence="1">
    <location>
        <begin position="175"/>
        <end position="184"/>
    </location>
</feature>
<feature type="compositionally biased region" description="Polar residues" evidence="1">
    <location>
        <begin position="423"/>
        <end position="432"/>
    </location>
</feature>
<proteinExistence type="predicted"/>
<feature type="compositionally biased region" description="Polar residues" evidence="1">
    <location>
        <begin position="151"/>
        <end position="160"/>
    </location>
</feature>
<feature type="region of interest" description="Disordered" evidence="1">
    <location>
        <begin position="444"/>
        <end position="477"/>
    </location>
</feature>
<dbReference type="InterPro" id="IPR031961">
    <property type="entry name" value="DUF4780"/>
</dbReference>
<reference evidence="3" key="2">
    <citation type="submission" date="2025-05" db="UniProtKB">
        <authorList>
            <consortium name="EnsemblMetazoa"/>
        </authorList>
    </citation>
    <scope>IDENTIFICATION</scope>
    <source>
        <strain evidence="3">Foshan</strain>
    </source>
</reference>
<protein>
    <recommendedName>
        <fullName evidence="2">DUF4780 domain-containing protein</fullName>
    </recommendedName>
</protein>
<organism evidence="3 4">
    <name type="scientific">Aedes albopictus</name>
    <name type="common">Asian tiger mosquito</name>
    <name type="synonym">Stegomyia albopicta</name>
    <dbReference type="NCBI Taxonomy" id="7160"/>
    <lineage>
        <taxon>Eukaryota</taxon>
        <taxon>Metazoa</taxon>
        <taxon>Ecdysozoa</taxon>
        <taxon>Arthropoda</taxon>
        <taxon>Hexapoda</taxon>
        <taxon>Insecta</taxon>
        <taxon>Pterygota</taxon>
        <taxon>Neoptera</taxon>
        <taxon>Endopterygota</taxon>
        <taxon>Diptera</taxon>
        <taxon>Nematocera</taxon>
        <taxon>Culicoidea</taxon>
        <taxon>Culicidae</taxon>
        <taxon>Culicinae</taxon>
        <taxon>Aedini</taxon>
        <taxon>Aedes</taxon>
        <taxon>Stegomyia</taxon>
    </lineage>
</organism>
<evidence type="ECO:0000256" key="1">
    <source>
        <dbReference type="SAM" id="MobiDB-lite"/>
    </source>
</evidence>
<evidence type="ECO:0000259" key="2">
    <source>
        <dbReference type="Pfam" id="PF16012"/>
    </source>
</evidence>
<evidence type="ECO:0000313" key="4">
    <source>
        <dbReference type="Proteomes" id="UP000069940"/>
    </source>
</evidence>
<dbReference type="Proteomes" id="UP000069940">
    <property type="component" value="Unassembled WGS sequence"/>
</dbReference>
<evidence type="ECO:0000313" key="3">
    <source>
        <dbReference type="EnsemblMetazoa" id="AALFPA23_016122.P23501"/>
    </source>
</evidence>
<dbReference type="GeneID" id="109403392"/>
<sequence length="503" mass="56394">MDLDREIDNVEDQLQSHSLEEIESCSSSILDREDMYVDDDDYDDGVNVTLLSSSVIMKSDTDSAKNTMVEKELNASATTINTIDSNDPKLPSIAAQGVDDKKLKRLNGAAKKRFRYLVDHGHSREEARVLAEKPYRVAQPEPSKRRRNADLSESTTSDTNPPKRLARQFERGQTSQVRSSVQSRLAQARKGGESLEPKEAAGNSGPQAPSYSEVVNYVRVGILPVGYPNTELTTQQLAAIQNEILKKVSEQRKERMKPKFGSCLFRPGHLIIVCKNKDTVEWLKAKISVIKPWENACLITVDEKDIPRPEILVGFFPRSEQDSNEEILTYVESQNEGLVVDAWRILKRYTVKQYHVELVFTVDAVSMRSLEDCKFTIDYKFGVAYIRKRNPKTESSEGDQTEGANDINEELPRSCVDQPKQVPGTSKSTTGVEMTGTVQMGTVVRPEGTDKGSQGSSRIVKEKSDIVMPSNSKQGADHLVYRQIKSHKQQFEARADKTAFKSI</sequence>